<accession>A0A1L9NMU0</accession>
<keyword evidence="2" id="KW-1185">Reference proteome</keyword>
<gene>
    <name evidence="1" type="ORF">ASPTUDRAFT_26073</name>
</gene>
<reference evidence="2" key="1">
    <citation type="journal article" date="2017" name="Genome Biol.">
        <title>Comparative genomics reveals high biological diversity and specific adaptations in the industrially and medically important fungal genus Aspergillus.</title>
        <authorList>
            <person name="de Vries R.P."/>
            <person name="Riley R."/>
            <person name="Wiebenga A."/>
            <person name="Aguilar-Osorio G."/>
            <person name="Amillis S."/>
            <person name="Uchima C.A."/>
            <person name="Anderluh G."/>
            <person name="Asadollahi M."/>
            <person name="Askin M."/>
            <person name="Barry K."/>
            <person name="Battaglia E."/>
            <person name="Bayram O."/>
            <person name="Benocci T."/>
            <person name="Braus-Stromeyer S.A."/>
            <person name="Caldana C."/>
            <person name="Canovas D."/>
            <person name="Cerqueira G.C."/>
            <person name="Chen F."/>
            <person name="Chen W."/>
            <person name="Choi C."/>
            <person name="Clum A."/>
            <person name="Dos Santos R.A."/>
            <person name="Damasio A.R."/>
            <person name="Diallinas G."/>
            <person name="Emri T."/>
            <person name="Fekete E."/>
            <person name="Flipphi M."/>
            <person name="Freyberg S."/>
            <person name="Gallo A."/>
            <person name="Gournas C."/>
            <person name="Habgood R."/>
            <person name="Hainaut M."/>
            <person name="Harispe M.L."/>
            <person name="Henrissat B."/>
            <person name="Hilden K.S."/>
            <person name="Hope R."/>
            <person name="Hossain A."/>
            <person name="Karabika E."/>
            <person name="Karaffa L."/>
            <person name="Karanyi Z."/>
            <person name="Krasevec N."/>
            <person name="Kuo A."/>
            <person name="Kusch H."/>
            <person name="LaButti K."/>
            <person name="Lagendijk E.L."/>
            <person name="Lapidus A."/>
            <person name="Levasseur A."/>
            <person name="Lindquist E."/>
            <person name="Lipzen A."/>
            <person name="Logrieco A.F."/>
            <person name="MacCabe A."/>
            <person name="Maekelae M.R."/>
            <person name="Malavazi I."/>
            <person name="Melin P."/>
            <person name="Meyer V."/>
            <person name="Mielnichuk N."/>
            <person name="Miskei M."/>
            <person name="Molnar A.P."/>
            <person name="Mule G."/>
            <person name="Ngan C.Y."/>
            <person name="Orejas M."/>
            <person name="Orosz E."/>
            <person name="Ouedraogo J.P."/>
            <person name="Overkamp K.M."/>
            <person name="Park H.-S."/>
            <person name="Perrone G."/>
            <person name="Piumi F."/>
            <person name="Punt P.J."/>
            <person name="Ram A.F."/>
            <person name="Ramon A."/>
            <person name="Rauscher S."/>
            <person name="Record E."/>
            <person name="Riano-Pachon D.M."/>
            <person name="Robert V."/>
            <person name="Roehrig J."/>
            <person name="Ruller R."/>
            <person name="Salamov A."/>
            <person name="Salih N.S."/>
            <person name="Samson R.A."/>
            <person name="Sandor E."/>
            <person name="Sanguinetti M."/>
            <person name="Schuetze T."/>
            <person name="Sepcic K."/>
            <person name="Shelest E."/>
            <person name="Sherlock G."/>
            <person name="Sophianopoulou V."/>
            <person name="Squina F.M."/>
            <person name="Sun H."/>
            <person name="Susca A."/>
            <person name="Todd R.B."/>
            <person name="Tsang A."/>
            <person name="Unkles S.E."/>
            <person name="van de Wiele N."/>
            <person name="van Rossen-Uffink D."/>
            <person name="Oliveira J.V."/>
            <person name="Vesth T.C."/>
            <person name="Visser J."/>
            <person name="Yu J.-H."/>
            <person name="Zhou M."/>
            <person name="Andersen M.R."/>
            <person name="Archer D.B."/>
            <person name="Baker S.E."/>
            <person name="Benoit I."/>
            <person name="Brakhage A.A."/>
            <person name="Braus G.H."/>
            <person name="Fischer R."/>
            <person name="Frisvad J.C."/>
            <person name="Goldman G.H."/>
            <person name="Houbraken J."/>
            <person name="Oakley B."/>
            <person name="Pocsi I."/>
            <person name="Scazzocchio C."/>
            <person name="Seiboth B."/>
            <person name="vanKuyk P.A."/>
            <person name="Wortman J."/>
            <person name="Dyer P.S."/>
            <person name="Grigoriev I.V."/>
        </authorList>
    </citation>
    <scope>NUCLEOTIDE SEQUENCE [LARGE SCALE GENOMIC DNA]</scope>
    <source>
        <strain evidence="2">CBS 134.48</strain>
    </source>
</reference>
<dbReference type="Proteomes" id="UP000184304">
    <property type="component" value="Unassembled WGS sequence"/>
</dbReference>
<dbReference type="VEuPathDB" id="FungiDB:ASPTUDRAFT_26073"/>
<dbReference type="AlphaFoldDB" id="A0A1L9NMU0"/>
<sequence length="144" mass="16100">MQVRQGKIQYPQAIRRIGIIPDLHNVIAQGLWWSKFKELPAYCLHVVGLYVGIEPFQELSQRTSDQVALSLSKDIASAVIGRLQQTKWVFQRAHSREHGGRCTAGPTHNPWVLARNSQAWSTILGAHQGASVRQRQGGWLADPA</sequence>
<evidence type="ECO:0000313" key="1">
    <source>
        <dbReference type="EMBL" id="OJI90541.1"/>
    </source>
</evidence>
<organism evidence="1 2">
    <name type="scientific">Aspergillus tubingensis (strain CBS 134.48)</name>
    <dbReference type="NCBI Taxonomy" id="767770"/>
    <lineage>
        <taxon>Eukaryota</taxon>
        <taxon>Fungi</taxon>
        <taxon>Dikarya</taxon>
        <taxon>Ascomycota</taxon>
        <taxon>Pezizomycotina</taxon>
        <taxon>Eurotiomycetes</taxon>
        <taxon>Eurotiomycetidae</taxon>
        <taxon>Eurotiales</taxon>
        <taxon>Aspergillaceae</taxon>
        <taxon>Aspergillus</taxon>
        <taxon>Aspergillus subgen. Circumdati</taxon>
    </lineage>
</organism>
<name>A0A1L9NMU0_ASPTC</name>
<evidence type="ECO:0000313" key="2">
    <source>
        <dbReference type="Proteomes" id="UP000184304"/>
    </source>
</evidence>
<protein>
    <submittedName>
        <fullName evidence="1">Uncharacterized protein</fullName>
    </submittedName>
</protein>
<dbReference type="EMBL" id="KV878176">
    <property type="protein sequence ID" value="OJI90541.1"/>
    <property type="molecule type" value="Genomic_DNA"/>
</dbReference>
<proteinExistence type="predicted"/>